<feature type="transmembrane region" description="Helical" evidence="2">
    <location>
        <begin position="87"/>
        <end position="105"/>
    </location>
</feature>
<feature type="transmembrane region" description="Helical" evidence="2">
    <location>
        <begin position="43"/>
        <end position="67"/>
    </location>
</feature>
<evidence type="ECO:0000313" key="3">
    <source>
        <dbReference type="EMBL" id="BDG03709.1"/>
    </source>
</evidence>
<keyword evidence="4" id="KW-1185">Reference proteome</keyword>
<name>A0ABM7WWA2_9BACT</name>
<accession>A0ABM7WWA2</accession>
<protein>
    <submittedName>
        <fullName evidence="3">Membrane protein</fullName>
    </submittedName>
</protein>
<dbReference type="InterPro" id="IPR010406">
    <property type="entry name" value="DUF1003"/>
</dbReference>
<keyword evidence="2" id="KW-1133">Transmembrane helix</keyword>
<evidence type="ECO:0000256" key="1">
    <source>
        <dbReference type="SAM" id="MobiDB-lite"/>
    </source>
</evidence>
<evidence type="ECO:0000256" key="2">
    <source>
        <dbReference type="SAM" id="Phobius"/>
    </source>
</evidence>
<dbReference type="RefSeq" id="WP_248361945.1">
    <property type="nucleotide sequence ID" value="NZ_AP025591.1"/>
</dbReference>
<gene>
    <name evidence="3" type="ORF">AMOR_27050</name>
</gene>
<proteinExistence type="predicted"/>
<dbReference type="EMBL" id="AP025591">
    <property type="protein sequence ID" value="BDG03709.1"/>
    <property type="molecule type" value="Genomic_DNA"/>
</dbReference>
<evidence type="ECO:0000313" key="4">
    <source>
        <dbReference type="Proteomes" id="UP001162891"/>
    </source>
</evidence>
<sequence length="186" mass="20621">MADAGRGGGRADEELANVLERNIEALLARRRAEERRQSRTDRVAAAIGRFAGSMTFVYLHLAVFGAWVLANAGVLPVPRFDPDFVKLATFASAEAIFISTFVLVMQNRMATQADKRADLDLQVSLLAEHEVTRLIRLVAAIAERLGVDESRSPDLPELERDVDPERVLDRIERAEEKAGERERPGA</sequence>
<dbReference type="Proteomes" id="UP001162891">
    <property type="component" value="Chromosome"/>
</dbReference>
<keyword evidence="2" id="KW-0472">Membrane</keyword>
<reference evidence="4" key="1">
    <citation type="journal article" date="2022" name="Int. J. Syst. Evol. Microbiol.">
        <title>Anaeromyxobacter oryzae sp. nov., Anaeromyxobacter diazotrophicus sp. nov. and Anaeromyxobacter paludicola sp. nov., isolated from paddy soils.</title>
        <authorList>
            <person name="Itoh H."/>
            <person name="Xu Z."/>
            <person name="Mise K."/>
            <person name="Masuda Y."/>
            <person name="Ushijima N."/>
            <person name="Hayakawa C."/>
            <person name="Shiratori Y."/>
            <person name="Senoo K."/>
        </authorList>
    </citation>
    <scope>NUCLEOTIDE SEQUENCE [LARGE SCALE GENOMIC DNA]</scope>
    <source>
        <strain evidence="4">Red232</strain>
    </source>
</reference>
<feature type="region of interest" description="Disordered" evidence="1">
    <location>
        <begin position="151"/>
        <end position="186"/>
    </location>
</feature>
<keyword evidence="2" id="KW-0812">Transmembrane</keyword>
<organism evidence="3 4">
    <name type="scientific">Anaeromyxobacter oryzae</name>
    <dbReference type="NCBI Taxonomy" id="2918170"/>
    <lineage>
        <taxon>Bacteria</taxon>
        <taxon>Pseudomonadati</taxon>
        <taxon>Myxococcota</taxon>
        <taxon>Myxococcia</taxon>
        <taxon>Myxococcales</taxon>
        <taxon>Cystobacterineae</taxon>
        <taxon>Anaeromyxobacteraceae</taxon>
        <taxon>Anaeromyxobacter</taxon>
    </lineage>
</organism>
<dbReference type="Pfam" id="PF06210">
    <property type="entry name" value="DUF1003"/>
    <property type="match status" value="1"/>
</dbReference>